<dbReference type="Pfam" id="PF01391">
    <property type="entry name" value="Collagen"/>
    <property type="match status" value="2"/>
</dbReference>
<dbReference type="AlphaFoldDB" id="A0A4R6W9N0"/>
<dbReference type="OrthoDB" id="9808953at2"/>
<dbReference type="GO" id="GO:0030020">
    <property type="term" value="F:extracellular matrix structural constituent conferring tensile strength"/>
    <property type="evidence" value="ECO:0007669"/>
    <property type="project" value="TreeGrafter"/>
</dbReference>
<feature type="compositionally biased region" description="Low complexity" evidence="1">
    <location>
        <begin position="193"/>
        <end position="205"/>
    </location>
</feature>
<dbReference type="InterPro" id="IPR008160">
    <property type="entry name" value="Collagen"/>
</dbReference>
<protein>
    <submittedName>
        <fullName evidence="3">Collagen triple helix repeat protein</fullName>
    </submittedName>
</protein>
<dbReference type="PANTHER" id="PTHR24023:SF1095">
    <property type="entry name" value="EGF-LIKE DOMAIN-CONTAINING PROTEIN"/>
    <property type="match status" value="1"/>
</dbReference>
<evidence type="ECO:0000256" key="1">
    <source>
        <dbReference type="SAM" id="MobiDB-lite"/>
    </source>
</evidence>
<dbReference type="PANTHER" id="PTHR24023">
    <property type="entry name" value="COLLAGEN ALPHA"/>
    <property type="match status" value="1"/>
</dbReference>
<feature type="compositionally biased region" description="Low complexity" evidence="1">
    <location>
        <begin position="220"/>
        <end position="232"/>
    </location>
</feature>
<dbReference type="EMBL" id="SNYV01000019">
    <property type="protein sequence ID" value="TDQ73455.1"/>
    <property type="molecule type" value="Genomic_DNA"/>
</dbReference>
<feature type="compositionally biased region" description="Low complexity" evidence="1">
    <location>
        <begin position="271"/>
        <end position="286"/>
    </location>
</feature>
<gene>
    <name evidence="3" type="ORF">CLV99_4507</name>
</gene>
<feature type="compositionally biased region" description="Low complexity" evidence="1">
    <location>
        <begin position="134"/>
        <end position="148"/>
    </location>
</feature>
<dbReference type="RefSeq" id="WP_133586632.1">
    <property type="nucleotide sequence ID" value="NZ_SNYV01000019.1"/>
</dbReference>
<proteinExistence type="predicted"/>
<evidence type="ECO:0000313" key="3">
    <source>
        <dbReference type="EMBL" id="TDQ73455.1"/>
    </source>
</evidence>
<keyword evidence="2" id="KW-0732">Signal</keyword>
<keyword evidence="4" id="KW-1185">Reference proteome</keyword>
<feature type="region of interest" description="Disordered" evidence="1">
    <location>
        <begin position="123"/>
        <end position="310"/>
    </location>
</feature>
<dbReference type="GO" id="GO:0031012">
    <property type="term" value="C:extracellular matrix"/>
    <property type="evidence" value="ECO:0007669"/>
    <property type="project" value="TreeGrafter"/>
</dbReference>
<feature type="compositionally biased region" description="Low complexity" evidence="1">
    <location>
        <begin position="247"/>
        <end position="259"/>
    </location>
</feature>
<feature type="signal peptide" evidence="2">
    <location>
        <begin position="1"/>
        <end position="20"/>
    </location>
</feature>
<evidence type="ECO:0000313" key="4">
    <source>
        <dbReference type="Proteomes" id="UP000295292"/>
    </source>
</evidence>
<comment type="caution">
    <text evidence="3">The sequence shown here is derived from an EMBL/GenBank/DDBJ whole genome shotgun (WGS) entry which is preliminary data.</text>
</comment>
<keyword evidence="3" id="KW-0176">Collagen</keyword>
<dbReference type="GO" id="GO:0030198">
    <property type="term" value="P:extracellular matrix organization"/>
    <property type="evidence" value="ECO:0007669"/>
    <property type="project" value="TreeGrafter"/>
</dbReference>
<name>A0A4R6W9N0_9SPHI</name>
<feature type="chain" id="PRO_5020257117" evidence="2">
    <location>
        <begin position="21"/>
        <end position="947"/>
    </location>
</feature>
<dbReference type="GO" id="GO:0005615">
    <property type="term" value="C:extracellular space"/>
    <property type="evidence" value="ECO:0007669"/>
    <property type="project" value="TreeGrafter"/>
</dbReference>
<sequence>MQKIYSLFVAAFLIIGGAKAQSKISDSSGDKALPSKQAILELNSKTRGLLHARVELRDTKDPYPLTTHEAGIMVFNTKAVADVLVGIYYNDGTKWVANLSAYDSWLQAGNTGSVTDFVASLKGSKGDKGEAGEEGPQGIQGPIGPIGARGPKGDKGETGDEGPQGIQGPIGPIGVQGPKGDKGETGGEGPQGIQGPIGPIGVQGPKGDKGETGGEGPQGIQGPIGPIGVQGPKGDKGETGGEGPQGIQGPIGPIGVQGPKGDKGETGDEGPQGIQGPIGPIGVQGPKGDKGETGDEGPQGPAGPAGSDATINNVAATGDLTGTFPGPQVAGLRGKQISSTAPVSNDILKFDGTQWVPSAPSSSSSLVLPYSASENNASTLFSIKNSGEGKAISGTLTGSSSSLIAVEGLIDNTSPGGFSTGIKGINNGAGGLGIGVWGSHAGSGWGVYGVTPNGLGVYGNATGNGTGVYANSNAGIGLTATSNNGKPAEISIFNASNNNTVLKASSVSNGTVIEVSTTGNGKGINVNTTSGFAVHGTTAAQTSAGIVGDNFSGGEAIVGRAKSDIAGAVVGRNDGGGYGVRGFVATDNKGTGIGVFGQVGLNNSTGRAGRFENTNAQNKSNTLEVETNGNGDIPNNQQGNAASFKVDNTNSVAAAVRAEVNTIFGNFGAAAVFGTSSGTGGRAGLFHASNPNGYGQALTAISDGNGNAITANVAKDGNGVESSIAGTGNAIYGWVPSFATGKAGKFANFNEDNTQPTVSISTNGKGSTLLVDHKGTSGDLAIFQKNEVNVARIDLAGKAFFNGGTQNSGADIAEAFDVIGERNTYEPGDVLVISIDEDRTVEKSSDAYSILVVGVYATKPGVLLTEEDMDTDISDKVPMGVVGVIPTKVCNEGGAIQRGDLLVTSSTPGVAMKADPDKVKVGQVIGKALQPFAGTGVDKIKVFVNVK</sequence>
<reference evidence="3 4" key="1">
    <citation type="submission" date="2019-03" db="EMBL/GenBank/DDBJ databases">
        <title>Genomic Encyclopedia of Archaeal and Bacterial Type Strains, Phase II (KMG-II): from individual species to whole genera.</title>
        <authorList>
            <person name="Goeker M."/>
        </authorList>
    </citation>
    <scope>NUCLEOTIDE SEQUENCE [LARGE SCALE GENOMIC DNA]</scope>
    <source>
        <strain evidence="3 4">DSM 28353</strain>
    </source>
</reference>
<evidence type="ECO:0000256" key="2">
    <source>
        <dbReference type="SAM" id="SignalP"/>
    </source>
</evidence>
<organism evidence="3 4">
    <name type="scientific">Sphingobacterium yanglingense</name>
    <dbReference type="NCBI Taxonomy" id="1437280"/>
    <lineage>
        <taxon>Bacteria</taxon>
        <taxon>Pseudomonadati</taxon>
        <taxon>Bacteroidota</taxon>
        <taxon>Sphingobacteriia</taxon>
        <taxon>Sphingobacteriales</taxon>
        <taxon>Sphingobacteriaceae</taxon>
        <taxon>Sphingobacterium</taxon>
    </lineage>
</organism>
<feature type="compositionally biased region" description="Low complexity" evidence="1">
    <location>
        <begin position="163"/>
        <end position="178"/>
    </location>
</feature>
<dbReference type="Proteomes" id="UP000295292">
    <property type="component" value="Unassembled WGS sequence"/>
</dbReference>
<accession>A0A4R6W9N0</accession>
<dbReference type="InterPro" id="IPR050149">
    <property type="entry name" value="Collagen_superfamily"/>
</dbReference>